<keyword evidence="4" id="KW-1185">Reference proteome</keyword>
<dbReference type="InterPro" id="IPR046698">
    <property type="entry name" value="PedC-like"/>
</dbReference>
<dbReference type="EMBL" id="WJQT01000015">
    <property type="protein sequence ID" value="MRJ47866.1"/>
    <property type="molecule type" value="Genomic_DNA"/>
</dbReference>
<evidence type="ECO:0000313" key="6">
    <source>
        <dbReference type="Proteomes" id="UP000469870"/>
    </source>
</evidence>
<evidence type="ECO:0000313" key="2">
    <source>
        <dbReference type="EMBL" id="MRI84720.1"/>
    </source>
</evidence>
<dbReference type="SUPFAM" id="SSF52833">
    <property type="entry name" value="Thioredoxin-like"/>
    <property type="match status" value="1"/>
</dbReference>
<evidence type="ECO:0000313" key="5">
    <source>
        <dbReference type="Proteomes" id="UP000440066"/>
    </source>
</evidence>
<dbReference type="Pfam" id="PF20207">
    <property type="entry name" value="DUF6568"/>
    <property type="match status" value="1"/>
</dbReference>
<proteinExistence type="predicted"/>
<dbReference type="Gene3D" id="3.40.30.10">
    <property type="entry name" value="Glutaredoxin"/>
    <property type="match status" value="1"/>
</dbReference>
<evidence type="ECO:0000313" key="3">
    <source>
        <dbReference type="EMBL" id="MRJ47866.1"/>
    </source>
</evidence>
<gene>
    <name evidence="3" type="ORF">GF867_09855</name>
    <name evidence="2" type="ORF">GIY09_02255</name>
    <name evidence="1" type="ORF">GIY11_00290</name>
</gene>
<dbReference type="Proteomes" id="UP000469870">
    <property type="component" value="Unassembled WGS sequence"/>
</dbReference>
<comment type="caution">
    <text evidence="2">The sequence shown here is derived from an EMBL/GenBank/DDBJ whole genome shotgun (WGS) entry which is preliminary data.</text>
</comment>
<reference evidence="4 6" key="2">
    <citation type="submission" date="2019-11" db="EMBL/GenBank/DDBJ databases">
        <title>Characterisation of Fundicoccus ignavus gen. nov. sp. nov., a novel genus of the family Aerococcaceae isolated from bulk tank milk.</title>
        <authorList>
            <person name="Siebert A."/>
            <person name="Huptas C."/>
            <person name="Wenning M."/>
            <person name="Scherer S."/>
            <person name="Doll E.V."/>
        </authorList>
    </citation>
    <scope>NUCLEOTIDE SEQUENCE [LARGE SCALE GENOMIC DNA]</scope>
    <source>
        <strain evidence="1 6">DSM 109653</strain>
        <strain evidence="2 4">WS4759</strain>
    </source>
</reference>
<reference evidence="3 5" key="1">
    <citation type="submission" date="2019-11" db="EMBL/GenBank/DDBJ databases">
        <title>Characterisation of Fundicoccus ignavus gen. nov. sp. nov., a novel genus of the family Aerococcaceae from bulk tank milk.</title>
        <authorList>
            <person name="Siebert A."/>
            <person name="Huptas C."/>
            <person name="Wenning M."/>
            <person name="Scherer S."/>
            <person name="Doll E.V."/>
        </authorList>
    </citation>
    <scope>NUCLEOTIDE SEQUENCE [LARGE SCALE GENOMIC DNA]</scope>
    <source>
        <strain evidence="3 5">DSM 109652</strain>
    </source>
</reference>
<evidence type="ECO:0008006" key="7">
    <source>
        <dbReference type="Google" id="ProtNLM"/>
    </source>
</evidence>
<accession>A0A6I2GAC3</accession>
<evidence type="ECO:0000313" key="4">
    <source>
        <dbReference type="Proteomes" id="UP000430975"/>
    </source>
</evidence>
<dbReference type="Proteomes" id="UP000430975">
    <property type="component" value="Unassembled WGS sequence"/>
</dbReference>
<dbReference type="Proteomes" id="UP000440066">
    <property type="component" value="Unassembled WGS sequence"/>
</dbReference>
<dbReference type="EMBL" id="WJQR01000001">
    <property type="protein sequence ID" value="MRI80470.1"/>
    <property type="molecule type" value="Genomic_DNA"/>
</dbReference>
<dbReference type="AlphaFoldDB" id="A0A6I2GAC3"/>
<evidence type="ECO:0000313" key="1">
    <source>
        <dbReference type="EMBL" id="MRI80470.1"/>
    </source>
</evidence>
<dbReference type="InterPro" id="IPR036249">
    <property type="entry name" value="Thioredoxin-like_sf"/>
</dbReference>
<name>A0A6I2GAC3_9LACT</name>
<sequence>MTPADADELLTAQSGNIVYIGRETCPFCRRFVGKLSAVAKDENLTIHYVHSQKVETLKEVEALRNKYGVPTVPGFLYSDEDGVQVKCDSSMSPDDIKTFVKA</sequence>
<organism evidence="2 4">
    <name type="scientific">Fundicoccus ignavus</name>
    <dbReference type="NCBI Taxonomy" id="2664442"/>
    <lineage>
        <taxon>Bacteria</taxon>
        <taxon>Bacillati</taxon>
        <taxon>Bacillota</taxon>
        <taxon>Bacilli</taxon>
        <taxon>Lactobacillales</taxon>
        <taxon>Aerococcaceae</taxon>
        <taxon>Fundicoccus</taxon>
    </lineage>
</organism>
<protein>
    <recommendedName>
        <fullName evidence="7">Thiol reductase thioredoxin</fullName>
    </recommendedName>
</protein>
<dbReference type="EMBL" id="WJQS01000002">
    <property type="protein sequence ID" value="MRI84720.1"/>
    <property type="molecule type" value="Genomic_DNA"/>
</dbReference>